<evidence type="ECO:0000256" key="4">
    <source>
        <dbReference type="ARBA" id="ARBA00022753"/>
    </source>
</evidence>
<sequence>MKPSVIGLKCKDTDKVDWKRGLSSYLKRIYGSRQWKEFYDEQLCVEMDHVRNNANGELGAVTLVEQNYKYYAYLEQLYLRLGNNIGQFKLEFTWYDAEYGLVSSPTKHTQKTLVFEKSCTLYNLGVALTEVANEKINEDFKTAMVHMAKAMECFRYLSENFFNSPSADLQTENTKFLSDLSHAEAQEMFLINAINNGTSEKQASLISKLAYSGSNLYENCWEFLRTEEGGLTPYGEARWNSIVSGKHHFFRSLAAYYNALALEQNNKYGEAIAFLKLATQCLSSSLPYKYALNDNFDFDGFGETIKDKTKQLIKDNDYIFHDSIPQSVSLSSIKALDAIKAPKWEEQLKLFMEAIAHKCEKLYRGIVPMEVFEKESIYSEKKASMLRQCINDSETADMEYSSFIEFTHLPNLLSDLKRRYKSQNFSGTTDPQGDMMRDQIQSWIKSISQSKYKDPDEQLKLISSKKQEILTLLAGLPSEQKENVVKLKMALVEAAASDEKLFSLVQPYAAQLRLLKQPDELWKIFNMFSIDESNKQSLLDIDDSKNQEILAKISDIEQMAEDLRLLKEERGRTLKELKSQTNDDDITNTLLVNSKAESEELEVIFKKELDKFKPLTTRIEATIFKQESVVNEVKNELDNVFSLSGLENKTSEEEEKQKKRKEFFMQIEEAATKFLIFNNDLPKGLEFYDSLLKMSKDLAVSVKVQNNASGSDNNSNNGYVSGNVIPPPLPPQPRNVGSSIDSQFQSMNLGSVPTPQRFPQPPAPSSRPIVSMENYTSQFSVPPAHSDLPPAYNQVPLVPTRNYDQPHGSGNYPGNVSSQHPVSSSPIPGAYDQVPMVPPKQPPAEGRSQISRQEQMEREERELQRDPTAFYKKSSVFDESLYSRYSGK</sequence>
<feature type="compositionally biased region" description="Basic and acidic residues" evidence="6">
    <location>
        <begin position="854"/>
        <end position="865"/>
    </location>
</feature>
<dbReference type="GO" id="GO:0035800">
    <property type="term" value="F:deubiquitinase activator activity"/>
    <property type="evidence" value="ECO:0007669"/>
    <property type="project" value="EnsemblFungi"/>
</dbReference>
<dbReference type="GO" id="GO:0070676">
    <property type="term" value="P:intralumenal vesicle formation"/>
    <property type="evidence" value="ECO:0007669"/>
    <property type="project" value="EnsemblFungi"/>
</dbReference>
<dbReference type="VEuPathDB" id="FungiDB:CAGL0M06413g"/>
<dbReference type="Gene3D" id="1.25.40.280">
    <property type="entry name" value="alix/aip1 like domains"/>
    <property type="match status" value="1"/>
</dbReference>
<dbReference type="InterPro" id="IPR025304">
    <property type="entry name" value="ALIX_V_dom"/>
</dbReference>
<dbReference type="VEuPathDB" id="FungiDB:GVI51_M06369"/>
<gene>
    <name evidence="8" type="ORF">AO440_004129</name>
</gene>
<dbReference type="PANTHER" id="PTHR23030:SF30">
    <property type="entry name" value="TYROSINE-PROTEIN PHOSPHATASE NON-RECEPTOR TYPE 23"/>
    <property type="match status" value="1"/>
</dbReference>
<dbReference type="GO" id="GO:0072671">
    <property type="term" value="P:mitochondria-associated ubiquitin-dependent protein catabolic process"/>
    <property type="evidence" value="ECO:0007669"/>
    <property type="project" value="EnsemblFungi"/>
</dbReference>
<dbReference type="PANTHER" id="PTHR23030">
    <property type="entry name" value="PCD6 INTERACTING PROTEIN-RELATED"/>
    <property type="match status" value="1"/>
</dbReference>
<comment type="subcellular location">
    <subcellularLocation>
        <location evidence="2">Cytoplasm</location>
    </subcellularLocation>
    <subcellularLocation>
        <location evidence="1">Endosome</location>
    </subcellularLocation>
</comment>
<dbReference type="EMBL" id="LLZZ01000117">
    <property type="protein sequence ID" value="KTB04243.1"/>
    <property type="molecule type" value="Genomic_DNA"/>
</dbReference>
<dbReference type="GO" id="GO:0036010">
    <property type="term" value="P:protein localization to endosome"/>
    <property type="evidence" value="ECO:0007669"/>
    <property type="project" value="EnsemblFungi"/>
</dbReference>
<dbReference type="VEuPathDB" id="FungiDB:B1J91_M06413g"/>
<feature type="domain" description="BRO1" evidence="7">
    <location>
        <begin position="4"/>
        <end position="400"/>
    </location>
</feature>
<organism evidence="8 9">
    <name type="scientific">Candida glabrata</name>
    <name type="common">Yeast</name>
    <name type="synonym">Torulopsis glabrata</name>
    <dbReference type="NCBI Taxonomy" id="5478"/>
    <lineage>
        <taxon>Eukaryota</taxon>
        <taxon>Fungi</taxon>
        <taxon>Dikarya</taxon>
        <taxon>Ascomycota</taxon>
        <taxon>Saccharomycotina</taxon>
        <taxon>Saccharomycetes</taxon>
        <taxon>Saccharomycetales</taxon>
        <taxon>Saccharomycetaceae</taxon>
        <taxon>Nakaseomyces</taxon>
    </lineage>
</organism>
<dbReference type="GO" id="GO:0010008">
    <property type="term" value="C:endosome membrane"/>
    <property type="evidence" value="ECO:0007669"/>
    <property type="project" value="GOC"/>
</dbReference>
<name>A0A0W0DTH5_CANGB</name>
<dbReference type="GO" id="GO:0016579">
    <property type="term" value="P:protein deubiquitination"/>
    <property type="evidence" value="ECO:0007669"/>
    <property type="project" value="EnsemblFungi"/>
</dbReference>
<dbReference type="GO" id="GO:1904669">
    <property type="term" value="P:ATP export"/>
    <property type="evidence" value="ECO:0007669"/>
    <property type="project" value="EnsemblFungi"/>
</dbReference>
<evidence type="ECO:0000313" key="8">
    <source>
        <dbReference type="EMBL" id="KTB04243.1"/>
    </source>
</evidence>
<accession>A0A0W0DTH5</accession>
<evidence type="ECO:0000256" key="3">
    <source>
        <dbReference type="ARBA" id="ARBA00022490"/>
    </source>
</evidence>
<dbReference type="Proteomes" id="UP000054886">
    <property type="component" value="Unassembled WGS sequence"/>
</dbReference>
<keyword evidence="4" id="KW-0967">Endosome</keyword>
<comment type="caution">
    <text evidence="8">The sequence shown here is derived from an EMBL/GenBank/DDBJ whole genome shotgun (WGS) entry which is preliminary data.</text>
</comment>
<protein>
    <recommendedName>
        <fullName evidence="5">BRO domain-containing protein 1</fullName>
    </recommendedName>
</protein>
<dbReference type="Gene3D" id="1.20.140.50">
    <property type="entry name" value="alix/aip1 like domains"/>
    <property type="match status" value="1"/>
</dbReference>
<evidence type="ECO:0000256" key="6">
    <source>
        <dbReference type="SAM" id="MobiDB-lite"/>
    </source>
</evidence>
<proteinExistence type="predicted"/>
<feature type="compositionally biased region" description="Polar residues" evidence="6">
    <location>
        <begin position="735"/>
        <end position="751"/>
    </location>
</feature>
<dbReference type="GO" id="GO:1903561">
    <property type="term" value="C:extracellular vesicle"/>
    <property type="evidence" value="ECO:0007669"/>
    <property type="project" value="EnsemblFungi"/>
</dbReference>
<dbReference type="CDD" id="cd09242">
    <property type="entry name" value="BRO1_ScBro1_like"/>
    <property type="match status" value="1"/>
</dbReference>
<feature type="region of interest" description="Disordered" evidence="6">
    <location>
        <begin position="706"/>
        <end position="871"/>
    </location>
</feature>
<feature type="compositionally biased region" description="Polar residues" evidence="6">
    <location>
        <begin position="812"/>
        <end position="826"/>
    </location>
</feature>
<dbReference type="InterPro" id="IPR038499">
    <property type="entry name" value="BRO1_sf"/>
</dbReference>
<keyword evidence="3" id="KW-0963">Cytoplasm</keyword>
<dbReference type="InterPro" id="IPR004328">
    <property type="entry name" value="BRO1_dom"/>
</dbReference>
<dbReference type="Pfam" id="PF13949">
    <property type="entry name" value="ALIX_LYPXL_bnd"/>
    <property type="match status" value="1"/>
</dbReference>
<evidence type="ECO:0000313" key="9">
    <source>
        <dbReference type="Proteomes" id="UP000054886"/>
    </source>
</evidence>
<evidence type="ECO:0000256" key="1">
    <source>
        <dbReference type="ARBA" id="ARBA00004177"/>
    </source>
</evidence>
<reference evidence="8 9" key="1">
    <citation type="submission" date="2015-10" db="EMBL/GenBank/DDBJ databases">
        <title>Draft genomes sequences of Candida glabrata isolates 1A, 1B, 2A, 2B, 3A and 3B.</title>
        <authorList>
            <person name="Haavelsrud O.E."/>
            <person name="Gaustad P."/>
        </authorList>
    </citation>
    <scope>NUCLEOTIDE SEQUENCE [LARGE SCALE GENOMIC DNA]</scope>
    <source>
        <strain evidence="8">910700640</strain>
    </source>
</reference>
<dbReference type="PROSITE" id="PS51180">
    <property type="entry name" value="BRO1"/>
    <property type="match status" value="1"/>
</dbReference>
<dbReference type="GO" id="GO:1903003">
    <property type="term" value="P:positive regulation of protein deubiquitination"/>
    <property type="evidence" value="ECO:0007669"/>
    <property type="project" value="EnsemblFungi"/>
</dbReference>
<feature type="compositionally biased region" description="Low complexity" evidence="6">
    <location>
        <begin position="706"/>
        <end position="723"/>
    </location>
</feature>
<dbReference type="Pfam" id="PF03097">
    <property type="entry name" value="BRO1"/>
    <property type="match status" value="1"/>
</dbReference>
<evidence type="ECO:0000256" key="2">
    <source>
        <dbReference type="ARBA" id="ARBA00004496"/>
    </source>
</evidence>
<evidence type="ECO:0000256" key="5">
    <source>
        <dbReference type="ARBA" id="ARBA00041284"/>
    </source>
</evidence>
<dbReference type="CDD" id="cd09237">
    <property type="entry name" value="V_ScBro1_like"/>
    <property type="match status" value="1"/>
</dbReference>
<dbReference type="VEuPathDB" id="FungiDB:GWK60_M06369"/>
<dbReference type="GO" id="GO:0043328">
    <property type="term" value="P:protein transport to vacuole involved in ubiquitin-dependent protein catabolic process via the multivesicular body sorting pathway"/>
    <property type="evidence" value="ECO:0007669"/>
    <property type="project" value="EnsemblFungi"/>
</dbReference>
<dbReference type="SMART" id="SM01041">
    <property type="entry name" value="BRO1"/>
    <property type="match status" value="1"/>
</dbReference>
<dbReference type="Gene3D" id="1.20.120.560">
    <property type="entry name" value="alix/aip1 in complex with the ypdl late domain"/>
    <property type="match status" value="1"/>
</dbReference>
<feature type="compositionally biased region" description="Pro residues" evidence="6">
    <location>
        <begin position="756"/>
        <end position="765"/>
    </location>
</feature>
<dbReference type="AlphaFoldDB" id="A0A0W0DTH5"/>
<evidence type="ECO:0000259" key="7">
    <source>
        <dbReference type="PROSITE" id="PS51180"/>
    </source>
</evidence>